<proteinExistence type="predicted"/>
<feature type="region of interest" description="Disordered" evidence="1">
    <location>
        <begin position="144"/>
        <end position="253"/>
    </location>
</feature>
<organism evidence="2">
    <name type="scientific">Clastoptera arizonana</name>
    <name type="common">Arizona spittle bug</name>
    <dbReference type="NCBI Taxonomy" id="38151"/>
    <lineage>
        <taxon>Eukaryota</taxon>
        <taxon>Metazoa</taxon>
        <taxon>Ecdysozoa</taxon>
        <taxon>Arthropoda</taxon>
        <taxon>Hexapoda</taxon>
        <taxon>Insecta</taxon>
        <taxon>Pterygota</taxon>
        <taxon>Neoptera</taxon>
        <taxon>Paraneoptera</taxon>
        <taxon>Hemiptera</taxon>
        <taxon>Auchenorrhyncha</taxon>
        <taxon>Cercopoidea</taxon>
        <taxon>Clastopteridae</taxon>
        <taxon>Clastoptera</taxon>
    </lineage>
</organism>
<reference evidence="2" key="1">
    <citation type="submission" date="2015-12" db="EMBL/GenBank/DDBJ databases">
        <title>De novo transcriptome assembly of four potential Pierce s Disease insect vectors from Arizona vineyards.</title>
        <authorList>
            <person name="Tassone E.E."/>
        </authorList>
    </citation>
    <scope>NUCLEOTIDE SEQUENCE</scope>
</reference>
<feature type="compositionally biased region" description="Basic and acidic residues" evidence="1">
    <location>
        <begin position="184"/>
        <end position="194"/>
    </location>
</feature>
<evidence type="ECO:0000256" key="1">
    <source>
        <dbReference type="SAM" id="MobiDB-lite"/>
    </source>
</evidence>
<feature type="compositionally biased region" description="Basic and acidic residues" evidence="1">
    <location>
        <begin position="71"/>
        <end position="84"/>
    </location>
</feature>
<feature type="compositionally biased region" description="Low complexity" evidence="1">
    <location>
        <begin position="1"/>
        <end position="29"/>
    </location>
</feature>
<dbReference type="AlphaFoldDB" id="A0A1B6C987"/>
<accession>A0A1B6C987</accession>
<feature type="non-terminal residue" evidence="2">
    <location>
        <position position="1"/>
    </location>
</feature>
<name>A0A1B6C987_9HEMI</name>
<sequence length="413" mass="45856">ATSFSRGSVFRRSSESSSSSKSRISGSSESKGRKDSRSKSSFSSIFKKGSKERTSDRKKCDSTSVEGKLSSIERAHNHEDKIRGESSIVIPLHSPDSVVEPLLLAADMEPDNFVDVHQVRTPSKSISLSLTPASVIEVAAQCLEPPDERSVPELPQELSASLEQESHVTEDKEEPEAPPVEVNVKPELDVDVTQKSEIVVNNELESRRSSGSEADSDALPLPNGEEDEHERKGLVHQTESVEDELPYVPTTLPQERPVAHPIVPIKQRVTEVKTCPIERPRSTTPINPTTLDDYVSSPTTPKDKMQIVLPRTGSVTKENRTKSPNKVKPWTHFAEQGLQSPRHNASPPPLPPRSSAPWVCFDELPERRRTPKRITTLPQMYNYVNPDECSCECHESQARVNGAHCSERDKDRT</sequence>
<dbReference type="EMBL" id="GEDC01027498">
    <property type="protein sequence ID" value="JAS09800.1"/>
    <property type="molecule type" value="Transcribed_RNA"/>
</dbReference>
<feature type="region of interest" description="Disordered" evidence="1">
    <location>
        <begin position="1"/>
        <end position="88"/>
    </location>
</feature>
<feature type="region of interest" description="Disordered" evidence="1">
    <location>
        <begin position="278"/>
        <end position="302"/>
    </location>
</feature>
<gene>
    <name evidence="2" type="ORF">g.3357</name>
</gene>
<evidence type="ECO:0000313" key="2">
    <source>
        <dbReference type="EMBL" id="JAS09800.1"/>
    </source>
</evidence>
<feature type="compositionally biased region" description="Basic and acidic residues" evidence="1">
    <location>
        <begin position="49"/>
        <end position="61"/>
    </location>
</feature>
<feature type="compositionally biased region" description="Polar residues" evidence="1">
    <location>
        <begin position="282"/>
        <end position="300"/>
    </location>
</feature>
<protein>
    <submittedName>
        <fullName evidence="2">Uncharacterized protein</fullName>
    </submittedName>
</protein>